<evidence type="ECO:0000256" key="3">
    <source>
        <dbReference type="ARBA" id="ARBA00005784"/>
    </source>
</evidence>
<dbReference type="GO" id="GO:0016787">
    <property type="term" value="F:hydrolase activity"/>
    <property type="evidence" value="ECO:0007669"/>
    <property type="project" value="UniProtKB-KW"/>
</dbReference>
<keyword evidence="9" id="KW-1185">Reference proteome</keyword>
<dbReference type="GO" id="GO:0071555">
    <property type="term" value="P:cell wall organization"/>
    <property type="evidence" value="ECO:0007669"/>
    <property type="project" value="UniProtKB-KW"/>
</dbReference>
<dbReference type="InterPro" id="IPR038836">
    <property type="entry name" value="MED16"/>
</dbReference>
<accession>A0AA36E981</accession>
<evidence type="ECO:0000256" key="5">
    <source>
        <dbReference type="ARBA" id="ARBA00023316"/>
    </source>
</evidence>
<keyword evidence="6" id="KW-0732">Signal</keyword>
<gene>
    <name evidence="8" type="ORF">LSALG_LOCUS25304</name>
</gene>
<dbReference type="GO" id="GO:0006355">
    <property type="term" value="P:regulation of DNA-templated transcription"/>
    <property type="evidence" value="ECO:0007669"/>
    <property type="project" value="InterPro"/>
</dbReference>
<comment type="similarity">
    <text evidence="3 6">Belongs to the pectinacetylesterase family.</text>
</comment>
<dbReference type="PANTHER" id="PTHR35130">
    <property type="entry name" value="MEDIATOR OF RNA POLYMERASE II TRANSCRIPTION SUBUNIT 16"/>
    <property type="match status" value="1"/>
</dbReference>
<proteinExistence type="inferred from homology"/>
<comment type="function">
    <text evidence="1 6">Hydrolyzes acetyl esters in homogalacturonan regions of pectin. In type I primary cell wall, galacturonic acid residues of pectin can be acetylated at the O-2 and O-3 positions. Decreasing the degree of acetylation of pectin gels in vitro alters their physical properties.</text>
</comment>
<evidence type="ECO:0000256" key="2">
    <source>
        <dbReference type="ARBA" id="ARBA00004191"/>
    </source>
</evidence>
<evidence type="ECO:0000256" key="6">
    <source>
        <dbReference type="RuleBase" id="RU363114"/>
    </source>
</evidence>
<evidence type="ECO:0000256" key="1">
    <source>
        <dbReference type="ARBA" id="ARBA00003534"/>
    </source>
</evidence>
<name>A0AA36E981_LACSI</name>
<keyword evidence="6" id="KW-0378">Hydrolase</keyword>
<dbReference type="InterPro" id="IPR004963">
    <property type="entry name" value="PAE/NOTUM"/>
</dbReference>
<dbReference type="GO" id="GO:0016592">
    <property type="term" value="C:mediator complex"/>
    <property type="evidence" value="ECO:0007669"/>
    <property type="project" value="InterPro"/>
</dbReference>
<dbReference type="EMBL" id="OX465081">
    <property type="protein sequence ID" value="CAI9285850.1"/>
    <property type="molecule type" value="Genomic_DNA"/>
</dbReference>
<comment type="subcellular location">
    <subcellularLocation>
        <location evidence="2 6">Secreted</location>
        <location evidence="2 6">Cell wall</location>
    </subcellularLocation>
</comment>
<keyword evidence="5 6" id="KW-0961">Cell wall biogenesis/degradation</keyword>
<feature type="chain" id="PRO_5041489888" description="Pectin acetylesterase" evidence="6">
    <location>
        <begin position="25"/>
        <end position="241"/>
    </location>
</feature>
<organism evidence="8 9">
    <name type="scientific">Lactuca saligna</name>
    <name type="common">Willowleaf lettuce</name>
    <dbReference type="NCBI Taxonomy" id="75948"/>
    <lineage>
        <taxon>Eukaryota</taxon>
        <taxon>Viridiplantae</taxon>
        <taxon>Streptophyta</taxon>
        <taxon>Embryophyta</taxon>
        <taxon>Tracheophyta</taxon>
        <taxon>Spermatophyta</taxon>
        <taxon>Magnoliopsida</taxon>
        <taxon>eudicotyledons</taxon>
        <taxon>Gunneridae</taxon>
        <taxon>Pentapetalae</taxon>
        <taxon>asterids</taxon>
        <taxon>campanulids</taxon>
        <taxon>Asterales</taxon>
        <taxon>Asteraceae</taxon>
        <taxon>Cichorioideae</taxon>
        <taxon>Cichorieae</taxon>
        <taxon>Lactucinae</taxon>
        <taxon>Lactuca</taxon>
    </lineage>
</organism>
<reference evidence="8" key="1">
    <citation type="submission" date="2023-04" db="EMBL/GenBank/DDBJ databases">
        <authorList>
            <person name="Vijverberg K."/>
            <person name="Xiong W."/>
            <person name="Schranz E."/>
        </authorList>
    </citation>
    <scope>NUCLEOTIDE SEQUENCE</scope>
</reference>
<dbReference type="EC" id="3.1.1.-" evidence="6"/>
<evidence type="ECO:0000313" key="9">
    <source>
        <dbReference type="Proteomes" id="UP001177003"/>
    </source>
</evidence>
<evidence type="ECO:0000256" key="7">
    <source>
        <dbReference type="SAM" id="MobiDB-lite"/>
    </source>
</evidence>
<protein>
    <recommendedName>
        <fullName evidence="6">Pectin acetylesterase</fullName>
        <ecNumber evidence="6">3.1.1.-</ecNumber>
    </recommendedName>
</protein>
<keyword evidence="4 6" id="KW-0134">Cell wall</keyword>
<dbReference type="Pfam" id="PF03283">
    <property type="entry name" value="PAE"/>
    <property type="match status" value="1"/>
</dbReference>
<dbReference type="PANTHER" id="PTHR35130:SF1">
    <property type="entry name" value="MEDIATOR OF RNA POLYMERASE II TRANSCRIPTION SUBUNIT 16"/>
    <property type="match status" value="1"/>
</dbReference>
<evidence type="ECO:0000313" key="8">
    <source>
        <dbReference type="EMBL" id="CAI9285850.1"/>
    </source>
</evidence>
<keyword evidence="6" id="KW-0964">Secreted</keyword>
<feature type="signal peptide" evidence="6">
    <location>
        <begin position="1"/>
        <end position="24"/>
    </location>
</feature>
<feature type="region of interest" description="Disordered" evidence="7">
    <location>
        <begin position="42"/>
        <end position="66"/>
    </location>
</feature>
<dbReference type="AlphaFoldDB" id="A0AA36E981"/>
<sequence>MINRTHPHSFCYLLKLIFFHSTASNSKSSQLTSSRAFAEKKAKSSGAKAGNKKARPKSKVDVEQSRNRKRLLVPPSMMQLMMSYRMKETGGASSMKMSVILNAIQFNLLNGHLHGRITIWTQPSHHDITKERAIAERFWWSLMVGVDWWDAIACTQSAAEDGIDCLDGNIPAYHFQKGFGSGSRRWALHIEVKIRYCDGASFAGHPESEQKVCSFLEDTKEQSDSDALENNPQYRLGVEFG</sequence>
<evidence type="ECO:0000256" key="4">
    <source>
        <dbReference type="ARBA" id="ARBA00022512"/>
    </source>
</evidence>
<dbReference type="Proteomes" id="UP001177003">
    <property type="component" value="Chromosome 5"/>
</dbReference>